<dbReference type="InterPro" id="IPR036086">
    <property type="entry name" value="ParB/Sulfiredoxin_sf"/>
</dbReference>
<keyword evidence="4" id="KW-1185">Reference proteome</keyword>
<feature type="region of interest" description="Disordered" evidence="1">
    <location>
        <begin position="1"/>
        <end position="24"/>
    </location>
</feature>
<reference evidence="3 4" key="1">
    <citation type="submission" date="2019-01" db="EMBL/GenBank/DDBJ databases">
        <authorList>
            <person name="Brito A."/>
        </authorList>
    </citation>
    <scope>NUCLEOTIDE SEQUENCE [LARGE SCALE GENOMIC DNA]</scope>
    <source>
        <strain evidence="3">1</strain>
    </source>
</reference>
<proteinExistence type="predicted"/>
<feature type="domain" description="GmrSD restriction endonucleases N-terminal" evidence="2">
    <location>
        <begin position="62"/>
        <end position="200"/>
    </location>
</feature>
<accession>A0A563VW75</accession>
<organism evidence="3 4">
    <name type="scientific">Hyella patelloides LEGE 07179</name>
    <dbReference type="NCBI Taxonomy" id="945734"/>
    <lineage>
        <taxon>Bacteria</taxon>
        <taxon>Bacillati</taxon>
        <taxon>Cyanobacteriota</taxon>
        <taxon>Cyanophyceae</taxon>
        <taxon>Pleurocapsales</taxon>
        <taxon>Hyellaceae</taxon>
        <taxon>Hyella</taxon>
    </lineage>
</organism>
<feature type="compositionally biased region" description="Basic and acidic residues" evidence="1">
    <location>
        <begin position="1"/>
        <end position="12"/>
    </location>
</feature>
<dbReference type="Proteomes" id="UP000320055">
    <property type="component" value="Unassembled WGS sequence"/>
</dbReference>
<dbReference type="AlphaFoldDB" id="A0A563VW75"/>
<dbReference type="InterPro" id="IPR004919">
    <property type="entry name" value="GmrSD_N"/>
</dbReference>
<dbReference type="EMBL" id="CAACVJ010000289">
    <property type="protein sequence ID" value="VEP15666.1"/>
    <property type="molecule type" value="Genomic_DNA"/>
</dbReference>
<evidence type="ECO:0000313" key="3">
    <source>
        <dbReference type="EMBL" id="VEP15666.1"/>
    </source>
</evidence>
<evidence type="ECO:0000259" key="2">
    <source>
        <dbReference type="Pfam" id="PF03235"/>
    </source>
</evidence>
<dbReference type="SUPFAM" id="SSF110849">
    <property type="entry name" value="ParB/Sulfiredoxin"/>
    <property type="match status" value="1"/>
</dbReference>
<protein>
    <recommendedName>
        <fullName evidence="2">GmrSD restriction endonucleases N-terminal domain-containing protein</fullName>
    </recommendedName>
</protein>
<evidence type="ECO:0000313" key="4">
    <source>
        <dbReference type="Proteomes" id="UP000320055"/>
    </source>
</evidence>
<sequence length="390" mass="45651">MLVAPAEERMWEKSSLNNGKSHMTDEQINIKYEQGQQRILTEMNREKLPSFADSLKKTNYMDVSPFYQRRLRWDEQKQSQLIESFLINIPVPPIILYEREYNSYEVMDGQQRITAIKDFYNNDLELTGLEMWSELNGRTYQQLPDKIKAGIDRRAISSIVLITESTQNKEEAFFLKQITFERLNTGGVSLSKQEIRNCIYSGIFNTLLFKLANNSIFAKAWGIPLENKDKLRKNNLYKKMEDVELVLRFFAFRHANEFRNGIEGFLNLYMIKSLNFSQGDINILEGIFIETINLASTIYEDKLFKPFDVKTKQWKDNSYKAFYDAVMVGLSNHLNDVDLLIERKSRILEETKKLLAKDKKNIFTGAGRTKADLQERIKLFDEMLSQIIAE</sequence>
<dbReference type="OrthoDB" id="9770340at2"/>
<dbReference type="PANTHER" id="PTHR39639">
    <property type="entry name" value="CHROMOSOME 16, WHOLE GENOME SHOTGUN SEQUENCE"/>
    <property type="match status" value="1"/>
</dbReference>
<evidence type="ECO:0000256" key="1">
    <source>
        <dbReference type="SAM" id="MobiDB-lite"/>
    </source>
</evidence>
<dbReference type="RefSeq" id="WP_144874465.1">
    <property type="nucleotide sequence ID" value="NZ_LR214095.1"/>
</dbReference>
<name>A0A563VW75_9CYAN</name>
<gene>
    <name evidence="3" type="ORF">H1P_3590006</name>
</gene>
<dbReference type="PANTHER" id="PTHR39639:SF1">
    <property type="entry name" value="DUF262 DOMAIN-CONTAINING PROTEIN"/>
    <property type="match status" value="1"/>
</dbReference>
<dbReference type="Pfam" id="PF03235">
    <property type="entry name" value="GmrSD_N"/>
    <property type="match status" value="1"/>
</dbReference>